<protein>
    <recommendedName>
        <fullName evidence="4">Ribosome biogenesis protein NOP53</fullName>
    </recommendedName>
</protein>
<proteinExistence type="predicted"/>
<dbReference type="PROSITE" id="PS51257">
    <property type="entry name" value="PROKAR_LIPOPROTEIN"/>
    <property type="match status" value="1"/>
</dbReference>
<gene>
    <name evidence="3" type="ORF">ACOF00016_LOCUS18529</name>
</gene>
<evidence type="ECO:0000256" key="2">
    <source>
        <dbReference type="SAM" id="SignalP"/>
    </source>
</evidence>
<feature type="region of interest" description="Disordered" evidence="1">
    <location>
        <begin position="195"/>
        <end position="235"/>
    </location>
</feature>
<evidence type="ECO:0000313" key="3">
    <source>
        <dbReference type="EMBL" id="CAE0421912.1"/>
    </source>
</evidence>
<organism evidence="3">
    <name type="scientific">Amphora coffeiformis</name>
    <dbReference type="NCBI Taxonomy" id="265554"/>
    <lineage>
        <taxon>Eukaryota</taxon>
        <taxon>Sar</taxon>
        <taxon>Stramenopiles</taxon>
        <taxon>Ochrophyta</taxon>
        <taxon>Bacillariophyta</taxon>
        <taxon>Bacillariophyceae</taxon>
        <taxon>Bacillariophycidae</taxon>
        <taxon>Thalassiophysales</taxon>
        <taxon>Catenulaceae</taxon>
        <taxon>Amphora</taxon>
    </lineage>
</organism>
<dbReference type="AlphaFoldDB" id="A0A7S3PEA5"/>
<dbReference type="EMBL" id="HBIM01024965">
    <property type="protein sequence ID" value="CAE0421912.1"/>
    <property type="molecule type" value="Transcribed_RNA"/>
</dbReference>
<reference evidence="3" key="1">
    <citation type="submission" date="2021-01" db="EMBL/GenBank/DDBJ databases">
        <authorList>
            <person name="Corre E."/>
            <person name="Pelletier E."/>
            <person name="Niang G."/>
            <person name="Scheremetjew M."/>
            <person name="Finn R."/>
            <person name="Kale V."/>
            <person name="Holt S."/>
            <person name="Cochrane G."/>
            <person name="Meng A."/>
            <person name="Brown T."/>
            <person name="Cohen L."/>
        </authorList>
    </citation>
    <scope>NUCLEOTIDE SEQUENCE</scope>
    <source>
        <strain evidence="3">CCMP127</strain>
    </source>
</reference>
<sequence length="450" mass="50015">MMASKSWIISATLLVGCNGMNVADAFLPISGIAGIGFFHQAKRMGGIREFIPRKDAKQVDRFNNIFEIMAEEAALMTEPITSATTRFLMDRVGDAHHQLLDKTIGEMKEVKPMKGTLTIDDVDGAMTSLSAPKTIGEMKEETHLLDKTVGELKAERSIKVTLIDDENDNGTSLPASASTTESLTSATGRFLLDRLEDNHTPHSKEKTIGELKAETSANQNSNDNRAVSEDMWGDNGSTIQAASERFQKDLQKAKMGSRKESEKQDPLSVLANASLGLTAPIDLLKDDTELKHREEEVAMADEKAQKRARIVREQTELRELMKYIQHASMEKKQRAKDAREKGSFPVILAALAESDSDALKKSEPEMFERGFHKKPSGPAIGQPDELTFEQLNKQIRMKWEQEKMKQTNKRETIVVVKKLERDGSNRGGVARAALRLIKRSLNPLRAAVSK</sequence>
<feature type="compositionally biased region" description="Polar residues" evidence="1">
    <location>
        <begin position="215"/>
        <end position="225"/>
    </location>
</feature>
<evidence type="ECO:0000256" key="1">
    <source>
        <dbReference type="SAM" id="MobiDB-lite"/>
    </source>
</evidence>
<evidence type="ECO:0008006" key="4">
    <source>
        <dbReference type="Google" id="ProtNLM"/>
    </source>
</evidence>
<name>A0A7S3PEA5_9STRA</name>
<feature type="chain" id="PRO_5030884689" description="Ribosome biogenesis protein NOP53" evidence="2">
    <location>
        <begin position="20"/>
        <end position="450"/>
    </location>
</feature>
<accession>A0A7S3PEA5</accession>
<feature type="compositionally biased region" description="Basic and acidic residues" evidence="1">
    <location>
        <begin position="195"/>
        <end position="213"/>
    </location>
</feature>
<keyword evidence="2" id="KW-0732">Signal</keyword>
<feature type="signal peptide" evidence="2">
    <location>
        <begin position="1"/>
        <end position="19"/>
    </location>
</feature>